<name>A0AAV8ZA55_9CUCU</name>
<proteinExistence type="predicted"/>
<comment type="caution">
    <text evidence="1">The sequence shown here is derived from an EMBL/GenBank/DDBJ whole genome shotgun (WGS) entry which is preliminary data.</text>
</comment>
<evidence type="ECO:0000313" key="2">
    <source>
        <dbReference type="Proteomes" id="UP001162162"/>
    </source>
</evidence>
<dbReference type="EMBL" id="JAPWTK010000006">
    <property type="protein sequence ID" value="KAJ8961142.1"/>
    <property type="molecule type" value="Genomic_DNA"/>
</dbReference>
<protein>
    <submittedName>
        <fullName evidence="1">Uncharacterized protein</fullName>
    </submittedName>
</protein>
<sequence>MVGTYTKKGADSTDQKMTTLLTVLTSKHYLRVNSSCLYLVLHSSSSTRHAFEWVQAKAECLHVDFINKHLVLGGVEDGGLLNIGRVMYQNQVIVGKVCGFNIGKALLYFTDTIKREELSADSYEVLFLVFGSLV</sequence>
<dbReference type="AlphaFoldDB" id="A0AAV8ZA55"/>
<keyword evidence="2" id="KW-1185">Reference proteome</keyword>
<accession>A0AAV8ZA55</accession>
<reference evidence="1" key="1">
    <citation type="journal article" date="2023" name="Insect Mol. Biol.">
        <title>Genome sequencing provides insights into the evolution of gene families encoding plant cell wall-degrading enzymes in longhorned beetles.</title>
        <authorList>
            <person name="Shin N.R."/>
            <person name="Okamura Y."/>
            <person name="Kirsch R."/>
            <person name="Pauchet Y."/>
        </authorList>
    </citation>
    <scope>NUCLEOTIDE SEQUENCE</scope>
    <source>
        <strain evidence="1">AMC_N1</strain>
    </source>
</reference>
<organism evidence="1 2">
    <name type="scientific">Aromia moschata</name>
    <dbReference type="NCBI Taxonomy" id="1265417"/>
    <lineage>
        <taxon>Eukaryota</taxon>
        <taxon>Metazoa</taxon>
        <taxon>Ecdysozoa</taxon>
        <taxon>Arthropoda</taxon>
        <taxon>Hexapoda</taxon>
        <taxon>Insecta</taxon>
        <taxon>Pterygota</taxon>
        <taxon>Neoptera</taxon>
        <taxon>Endopterygota</taxon>
        <taxon>Coleoptera</taxon>
        <taxon>Polyphaga</taxon>
        <taxon>Cucujiformia</taxon>
        <taxon>Chrysomeloidea</taxon>
        <taxon>Cerambycidae</taxon>
        <taxon>Cerambycinae</taxon>
        <taxon>Callichromatini</taxon>
        <taxon>Aromia</taxon>
    </lineage>
</organism>
<gene>
    <name evidence="1" type="ORF">NQ318_008822</name>
</gene>
<dbReference type="Proteomes" id="UP001162162">
    <property type="component" value="Unassembled WGS sequence"/>
</dbReference>
<evidence type="ECO:0000313" key="1">
    <source>
        <dbReference type="EMBL" id="KAJ8961142.1"/>
    </source>
</evidence>